<proteinExistence type="predicted"/>
<dbReference type="STRING" id="1745343.A0A2J6QAA3"/>
<keyword evidence="2" id="KW-1185">Reference proteome</keyword>
<evidence type="ECO:0000313" key="2">
    <source>
        <dbReference type="Proteomes" id="UP000235672"/>
    </source>
</evidence>
<reference evidence="1 2" key="1">
    <citation type="submission" date="2016-05" db="EMBL/GenBank/DDBJ databases">
        <title>A degradative enzymes factory behind the ericoid mycorrhizal symbiosis.</title>
        <authorList>
            <consortium name="DOE Joint Genome Institute"/>
            <person name="Martino E."/>
            <person name="Morin E."/>
            <person name="Grelet G."/>
            <person name="Kuo A."/>
            <person name="Kohler A."/>
            <person name="Daghino S."/>
            <person name="Barry K."/>
            <person name="Choi C."/>
            <person name="Cichocki N."/>
            <person name="Clum A."/>
            <person name="Copeland A."/>
            <person name="Hainaut M."/>
            <person name="Haridas S."/>
            <person name="Labutti K."/>
            <person name="Lindquist E."/>
            <person name="Lipzen A."/>
            <person name="Khouja H.-R."/>
            <person name="Murat C."/>
            <person name="Ohm R."/>
            <person name="Olson A."/>
            <person name="Spatafora J."/>
            <person name="Veneault-Fourrey C."/>
            <person name="Henrissat B."/>
            <person name="Grigoriev I."/>
            <person name="Martin F."/>
            <person name="Perotto S."/>
        </authorList>
    </citation>
    <scope>NUCLEOTIDE SEQUENCE [LARGE SCALE GENOMIC DNA]</scope>
    <source>
        <strain evidence="1 2">UAMH 7357</strain>
    </source>
</reference>
<organism evidence="1 2">
    <name type="scientific">Hyaloscypha hepaticicola</name>
    <dbReference type="NCBI Taxonomy" id="2082293"/>
    <lineage>
        <taxon>Eukaryota</taxon>
        <taxon>Fungi</taxon>
        <taxon>Dikarya</taxon>
        <taxon>Ascomycota</taxon>
        <taxon>Pezizomycotina</taxon>
        <taxon>Leotiomycetes</taxon>
        <taxon>Helotiales</taxon>
        <taxon>Hyaloscyphaceae</taxon>
        <taxon>Hyaloscypha</taxon>
    </lineage>
</organism>
<protein>
    <recommendedName>
        <fullName evidence="3">Berberine/berberine-like domain-containing protein</fullName>
    </recommendedName>
</protein>
<accession>A0A2J6QAA3</accession>
<gene>
    <name evidence="1" type="ORF">NA56DRAFT_657266</name>
</gene>
<dbReference type="AlphaFoldDB" id="A0A2J6QAA3"/>
<evidence type="ECO:0008006" key="3">
    <source>
        <dbReference type="Google" id="ProtNLM"/>
    </source>
</evidence>
<dbReference type="Proteomes" id="UP000235672">
    <property type="component" value="Unassembled WGS sequence"/>
</dbReference>
<evidence type="ECO:0000313" key="1">
    <source>
        <dbReference type="EMBL" id="PMD23194.1"/>
    </source>
</evidence>
<dbReference type="OrthoDB" id="2151789at2759"/>
<dbReference type="EMBL" id="KZ613475">
    <property type="protein sequence ID" value="PMD23194.1"/>
    <property type="molecule type" value="Genomic_DNA"/>
</dbReference>
<name>A0A2J6QAA3_9HELO</name>
<sequence length="267" mass="29916">MVWRGTRTYSGLDASAQLNATQNFIQNSDEPKAAVILFVVFFFYDGPTPPAGIFDEFDAIIPIADQVSKQSYYDIANTNDQFNIYGLRYIYRAETIPNLPGMQGTDLYNAIYNNWLAEIVSQDTLLPGFTFSIGYQPMLGLTAAVSVAAGGDIIGLDPGNGDRNWLIFTVSWETAAGDATADSLATTLTNQAVNCSKFHYAGTRTTRYEEENLNYEKYDPIYSNDATFDQVPYQTYPWNNYARLNAIQRKYDPSGFFATRTDGFKYT</sequence>